<organism evidence="1 2">
    <name type="scientific">Pyronema omphalodes (strain CBS 100304)</name>
    <name type="common">Pyronema confluens</name>
    <dbReference type="NCBI Taxonomy" id="1076935"/>
    <lineage>
        <taxon>Eukaryota</taxon>
        <taxon>Fungi</taxon>
        <taxon>Dikarya</taxon>
        <taxon>Ascomycota</taxon>
        <taxon>Pezizomycotina</taxon>
        <taxon>Pezizomycetes</taxon>
        <taxon>Pezizales</taxon>
        <taxon>Pyronemataceae</taxon>
        <taxon>Pyronema</taxon>
    </lineage>
</organism>
<evidence type="ECO:0000313" key="2">
    <source>
        <dbReference type="Proteomes" id="UP000018144"/>
    </source>
</evidence>
<reference evidence="1 2" key="1">
    <citation type="journal article" date="2013" name="PLoS Genet.">
        <title>The genome and development-dependent transcriptomes of Pyronema confluens: a window into fungal evolution.</title>
        <authorList>
            <person name="Traeger S."/>
            <person name="Altegoer F."/>
            <person name="Freitag M."/>
            <person name="Gabaldon T."/>
            <person name="Kempken F."/>
            <person name="Kumar A."/>
            <person name="Marcet-Houben M."/>
            <person name="Poggeler S."/>
            <person name="Stajich J.E."/>
            <person name="Nowrousian M."/>
        </authorList>
    </citation>
    <scope>NUCLEOTIDE SEQUENCE [LARGE SCALE GENOMIC DNA]</scope>
    <source>
        <strain evidence="2">CBS 100304</strain>
        <tissue evidence="1">Vegetative mycelium</tissue>
    </source>
</reference>
<keyword evidence="2" id="KW-1185">Reference proteome</keyword>
<protein>
    <submittedName>
        <fullName evidence="1">Uncharacterized protein</fullName>
    </submittedName>
</protein>
<dbReference type="AlphaFoldDB" id="U4KUV4"/>
<sequence length="66" mass="7593">MPIARGPSKIDVEKKIHWHYVTIQLVRPEPGRTPDQAPPLAVPDPEPYIIKHHEQRQLRLGVRSKA</sequence>
<dbReference type="Proteomes" id="UP000018144">
    <property type="component" value="Unassembled WGS sequence"/>
</dbReference>
<name>U4KUV4_PYROM</name>
<evidence type="ECO:0000313" key="1">
    <source>
        <dbReference type="EMBL" id="CCX05198.1"/>
    </source>
</evidence>
<proteinExistence type="predicted"/>
<accession>U4KUV4</accession>
<dbReference type="EMBL" id="HF935235">
    <property type="protein sequence ID" value="CCX05198.1"/>
    <property type="molecule type" value="Genomic_DNA"/>
</dbReference>
<gene>
    <name evidence="1" type="ORF">PCON_04785</name>
</gene>